<gene>
    <name evidence="4" type="ORF">ACFPIE_01815</name>
</gene>
<reference evidence="5" key="1">
    <citation type="journal article" date="2019" name="Int. J. Syst. Evol. Microbiol.">
        <title>The Global Catalogue of Microorganisms (GCM) 10K type strain sequencing project: providing services to taxonomists for standard genome sequencing and annotation.</title>
        <authorList>
            <consortium name="The Broad Institute Genomics Platform"/>
            <consortium name="The Broad Institute Genome Sequencing Center for Infectious Disease"/>
            <person name="Wu L."/>
            <person name="Ma J."/>
        </authorList>
    </citation>
    <scope>NUCLEOTIDE SEQUENCE [LARGE SCALE GENOMIC DNA]</scope>
    <source>
        <strain evidence="5">JCM 12125</strain>
    </source>
</reference>
<dbReference type="RefSeq" id="WP_374038553.1">
    <property type="nucleotide sequence ID" value="NZ_CP169082.1"/>
</dbReference>
<dbReference type="EC" id="3.1.2.-" evidence="4"/>
<organism evidence="4 5">
    <name type="scientific">Brevundimonas staleyi</name>
    <dbReference type="NCBI Taxonomy" id="74326"/>
    <lineage>
        <taxon>Bacteria</taxon>
        <taxon>Pseudomonadati</taxon>
        <taxon>Pseudomonadota</taxon>
        <taxon>Alphaproteobacteria</taxon>
        <taxon>Caulobacterales</taxon>
        <taxon>Caulobacteraceae</taxon>
        <taxon>Brevundimonas</taxon>
    </lineage>
</organism>
<keyword evidence="5" id="KW-1185">Reference proteome</keyword>
<dbReference type="InterPro" id="IPR006683">
    <property type="entry name" value="Thioestr_dom"/>
</dbReference>
<evidence type="ECO:0000256" key="1">
    <source>
        <dbReference type="ARBA" id="ARBA00008324"/>
    </source>
</evidence>
<dbReference type="InterPro" id="IPR003736">
    <property type="entry name" value="PAAI_dom"/>
</dbReference>
<proteinExistence type="inferred from homology"/>
<dbReference type="Proteomes" id="UP001596152">
    <property type="component" value="Unassembled WGS sequence"/>
</dbReference>
<dbReference type="InterPro" id="IPR039298">
    <property type="entry name" value="ACOT13"/>
</dbReference>
<dbReference type="CDD" id="cd03443">
    <property type="entry name" value="PaaI_thioesterase"/>
    <property type="match status" value="1"/>
</dbReference>
<dbReference type="PANTHER" id="PTHR21660">
    <property type="entry name" value="THIOESTERASE SUPERFAMILY MEMBER-RELATED"/>
    <property type="match status" value="1"/>
</dbReference>
<dbReference type="PANTHER" id="PTHR21660:SF1">
    <property type="entry name" value="ACYL-COENZYME A THIOESTERASE 13"/>
    <property type="match status" value="1"/>
</dbReference>
<evidence type="ECO:0000259" key="3">
    <source>
        <dbReference type="Pfam" id="PF03061"/>
    </source>
</evidence>
<dbReference type="SUPFAM" id="SSF54637">
    <property type="entry name" value="Thioesterase/thiol ester dehydrase-isomerase"/>
    <property type="match status" value="1"/>
</dbReference>
<name>A0ABW0FLK1_9CAUL</name>
<comment type="caution">
    <text evidence="4">The sequence shown here is derived from an EMBL/GenBank/DDBJ whole genome shotgun (WGS) entry which is preliminary data.</text>
</comment>
<dbReference type="NCBIfam" id="TIGR00369">
    <property type="entry name" value="unchar_dom_1"/>
    <property type="match status" value="1"/>
</dbReference>
<evidence type="ECO:0000256" key="2">
    <source>
        <dbReference type="ARBA" id="ARBA00022801"/>
    </source>
</evidence>
<evidence type="ECO:0000313" key="5">
    <source>
        <dbReference type="Proteomes" id="UP001596152"/>
    </source>
</evidence>
<protein>
    <submittedName>
        <fullName evidence="4">PaaI family thioesterase</fullName>
        <ecNumber evidence="4">3.1.2.-</ecNumber>
    </submittedName>
</protein>
<dbReference type="Gene3D" id="3.10.129.10">
    <property type="entry name" value="Hotdog Thioesterase"/>
    <property type="match status" value="1"/>
</dbReference>
<sequence length="153" mass="16077">MTYPVRFKLDPTVDGLELVRQWMDAGLEVGGFLQRLGARPVEAREGFVRFLLDVDVGHLNLMGIVHGGVTAAIVDMAGASAVMTVLTPGQTLATTDLTTRFLNAAPGGAKQLEATGTLTYRDDRKATVAVQVATDTGVVVAQGSVGVAIRAPR</sequence>
<dbReference type="InterPro" id="IPR029069">
    <property type="entry name" value="HotDog_dom_sf"/>
</dbReference>
<comment type="similarity">
    <text evidence="1">Belongs to the thioesterase PaaI family.</text>
</comment>
<feature type="domain" description="Thioesterase" evidence="3">
    <location>
        <begin position="62"/>
        <end position="140"/>
    </location>
</feature>
<dbReference type="EMBL" id="JBHSLF010000002">
    <property type="protein sequence ID" value="MFC5342630.1"/>
    <property type="molecule type" value="Genomic_DNA"/>
</dbReference>
<dbReference type="Pfam" id="PF03061">
    <property type="entry name" value="4HBT"/>
    <property type="match status" value="1"/>
</dbReference>
<keyword evidence="2 4" id="KW-0378">Hydrolase</keyword>
<accession>A0ABW0FLK1</accession>
<evidence type="ECO:0000313" key="4">
    <source>
        <dbReference type="EMBL" id="MFC5342630.1"/>
    </source>
</evidence>
<dbReference type="GO" id="GO:0016787">
    <property type="term" value="F:hydrolase activity"/>
    <property type="evidence" value="ECO:0007669"/>
    <property type="project" value="UniProtKB-KW"/>
</dbReference>